<dbReference type="Gene3D" id="3.90.1490.10">
    <property type="entry name" value="putative n-type atp pyrophosphatase, domain 2"/>
    <property type="match status" value="1"/>
</dbReference>
<dbReference type="Pfam" id="PF01902">
    <property type="entry name" value="Diphthami_syn_2"/>
    <property type="match status" value="1"/>
</dbReference>
<name>A0A4R4E1Z4_9BACT</name>
<proteinExistence type="predicted"/>
<dbReference type="OrthoDB" id="3572539at2"/>
<sequence length="235" mass="25769">MNAFLNWSGGKDSALCLHYAGQQGLSFDRLLTAVNEATGRIAMHGVPRPLLEAQAAALGKKLSVMELPAQPGMEAYERVLLDTHAGLKAQGYDCAAYGDLFLEDLKQYRLQQLEKSGLQGLFPLWGRDTKGLLEAFIALGFRAVIVAVNESFLDRSFCGRALDAAFLRDLPAGVDPCGENGEYHSFVYDGPVFLRPVPFRTGAVLQRSYPAPRSCDDCFAEPQPETVFSFLELET</sequence>
<dbReference type="RefSeq" id="WP_131851196.1">
    <property type="nucleotide sequence ID" value="NZ_SKFH01000006.1"/>
</dbReference>
<dbReference type="AlphaFoldDB" id="A0A4R4E1Z4"/>
<dbReference type="EMBL" id="SKFH01000006">
    <property type="protein sequence ID" value="TCZ73466.1"/>
    <property type="molecule type" value="Genomic_DNA"/>
</dbReference>
<reference evidence="2 3" key="1">
    <citation type="submission" date="2019-03" db="EMBL/GenBank/DDBJ databases">
        <authorList>
            <person name="Kim M.K.M."/>
        </authorList>
    </citation>
    <scope>NUCLEOTIDE SEQUENCE [LARGE SCALE GENOMIC DNA]</scope>
    <source>
        <strain evidence="2 3">17J68-15</strain>
    </source>
</reference>
<dbReference type="InterPro" id="IPR014729">
    <property type="entry name" value="Rossmann-like_a/b/a_fold"/>
</dbReference>
<comment type="caution">
    <text evidence="2">The sequence shown here is derived from an EMBL/GenBank/DDBJ whole genome shotgun (WGS) entry which is preliminary data.</text>
</comment>
<dbReference type="InterPro" id="IPR002761">
    <property type="entry name" value="Diphthami_syn_dom"/>
</dbReference>
<evidence type="ECO:0000259" key="1">
    <source>
        <dbReference type="Pfam" id="PF01902"/>
    </source>
</evidence>
<protein>
    <submittedName>
        <fullName evidence="2">Adenine nucleotide alpha hydrolase</fullName>
    </submittedName>
</protein>
<gene>
    <name evidence="2" type="ORF">E0486_05770</name>
</gene>
<dbReference type="Proteomes" id="UP000295164">
    <property type="component" value="Unassembled WGS sequence"/>
</dbReference>
<dbReference type="CDD" id="cd01994">
    <property type="entry name" value="AANH_PF0828-like"/>
    <property type="match status" value="1"/>
</dbReference>
<keyword evidence="2" id="KW-0378">Hydrolase</keyword>
<dbReference type="GO" id="GO:0016787">
    <property type="term" value="F:hydrolase activity"/>
    <property type="evidence" value="ECO:0007669"/>
    <property type="project" value="UniProtKB-KW"/>
</dbReference>
<feature type="domain" description="Diphthamide synthase" evidence="1">
    <location>
        <begin position="5"/>
        <end position="194"/>
    </location>
</feature>
<organism evidence="2 3">
    <name type="scientific">Flaviaesturariibacter aridisoli</name>
    <dbReference type="NCBI Taxonomy" id="2545761"/>
    <lineage>
        <taxon>Bacteria</taxon>
        <taxon>Pseudomonadati</taxon>
        <taxon>Bacteroidota</taxon>
        <taxon>Chitinophagia</taxon>
        <taxon>Chitinophagales</taxon>
        <taxon>Chitinophagaceae</taxon>
        <taxon>Flaviaestuariibacter</taxon>
    </lineage>
</organism>
<evidence type="ECO:0000313" key="2">
    <source>
        <dbReference type="EMBL" id="TCZ73466.1"/>
    </source>
</evidence>
<dbReference type="Gene3D" id="3.40.50.620">
    <property type="entry name" value="HUPs"/>
    <property type="match status" value="1"/>
</dbReference>
<accession>A0A4R4E1Z4</accession>
<evidence type="ECO:0000313" key="3">
    <source>
        <dbReference type="Proteomes" id="UP000295164"/>
    </source>
</evidence>
<keyword evidence="3" id="KW-1185">Reference proteome</keyword>
<dbReference type="SUPFAM" id="SSF52402">
    <property type="entry name" value="Adenine nucleotide alpha hydrolases-like"/>
    <property type="match status" value="1"/>
</dbReference>